<organism evidence="2 3">
    <name type="scientific">Streptomyces thermogriseus</name>
    <dbReference type="NCBI Taxonomy" id="75292"/>
    <lineage>
        <taxon>Bacteria</taxon>
        <taxon>Bacillati</taxon>
        <taxon>Actinomycetota</taxon>
        <taxon>Actinomycetes</taxon>
        <taxon>Kitasatosporales</taxon>
        <taxon>Streptomycetaceae</taxon>
        <taxon>Streptomyces</taxon>
    </lineage>
</organism>
<comment type="caution">
    <text evidence="2">The sequence shown here is derived from an EMBL/GenBank/DDBJ whole genome shotgun (WGS) entry which is preliminary data.</text>
</comment>
<evidence type="ECO:0000313" key="3">
    <source>
        <dbReference type="Proteomes" id="UP001501072"/>
    </source>
</evidence>
<accession>A0ABN1STE2</accession>
<feature type="compositionally biased region" description="Basic and acidic residues" evidence="1">
    <location>
        <begin position="102"/>
        <end position="112"/>
    </location>
</feature>
<keyword evidence="3" id="KW-1185">Reference proteome</keyword>
<name>A0ABN1STE2_9ACTN</name>
<gene>
    <name evidence="2" type="ORF">GCM10009564_06730</name>
</gene>
<sequence>MAAAYETAFPAYILPMTASMSGSRTDRPANGYAAAIRATSPAADPSPPGTPARPHVRHRLRRVVAARMRPGVPQRRMRVHEDHAEHGVREHPGHRRRPVRRVPAESPRHDGRAQPTGTHARRLPRTRAGEARQPIAPRT</sequence>
<feature type="compositionally biased region" description="Basic and acidic residues" evidence="1">
    <location>
        <begin position="79"/>
        <end position="91"/>
    </location>
</feature>
<reference evidence="2 3" key="1">
    <citation type="journal article" date="2019" name="Int. J. Syst. Evol. Microbiol.">
        <title>The Global Catalogue of Microorganisms (GCM) 10K type strain sequencing project: providing services to taxonomists for standard genome sequencing and annotation.</title>
        <authorList>
            <consortium name="The Broad Institute Genomics Platform"/>
            <consortium name="The Broad Institute Genome Sequencing Center for Infectious Disease"/>
            <person name="Wu L."/>
            <person name="Ma J."/>
        </authorList>
    </citation>
    <scope>NUCLEOTIDE SEQUENCE [LARGE SCALE GENOMIC DNA]</scope>
    <source>
        <strain evidence="2 3">JCM 11269</strain>
    </source>
</reference>
<proteinExistence type="predicted"/>
<evidence type="ECO:0000256" key="1">
    <source>
        <dbReference type="SAM" id="MobiDB-lite"/>
    </source>
</evidence>
<evidence type="ECO:0000313" key="2">
    <source>
        <dbReference type="EMBL" id="GAA1004503.1"/>
    </source>
</evidence>
<dbReference type="EMBL" id="BAAAHU010000003">
    <property type="protein sequence ID" value="GAA1004503.1"/>
    <property type="molecule type" value="Genomic_DNA"/>
</dbReference>
<feature type="region of interest" description="Disordered" evidence="1">
    <location>
        <begin position="65"/>
        <end position="139"/>
    </location>
</feature>
<protein>
    <submittedName>
        <fullName evidence="2">Uncharacterized protein</fullName>
    </submittedName>
</protein>
<dbReference type="Proteomes" id="UP001501072">
    <property type="component" value="Unassembled WGS sequence"/>
</dbReference>